<proteinExistence type="predicted"/>
<evidence type="ECO:0000313" key="1">
    <source>
        <dbReference type="EMBL" id="KAF7813757.1"/>
    </source>
</evidence>
<dbReference type="AlphaFoldDB" id="A0A834W959"/>
<reference evidence="1" key="1">
    <citation type="submission" date="2020-09" db="EMBL/GenBank/DDBJ databases">
        <title>Genome-Enabled Discovery of Anthraquinone Biosynthesis in Senna tora.</title>
        <authorList>
            <person name="Kang S.-H."/>
            <person name="Pandey R.P."/>
            <person name="Lee C.-M."/>
            <person name="Sim J.-S."/>
            <person name="Jeong J.-T."/>
            <person name="Choi B.-S."/>
            <person name="Jung M."/>
            <person name="Ginzburg D."/>
            <person name="Zhao K."/>
            <person name="Won S.Y."/>
            <person name="Oh T.-J."/>
            <person name="Yu Y."/>
            <person name="Kim N.-H."/>
            <person name="Lee O.R."/>
            <person name="Lee T.-H."/>
            <person name="Bashyal P."/>
            <person name="Kim T.-S."/>
            <person name="Lee W.-H."/>
            <person name="Kawkins C."/>
            <person name="Kim C.-K."/>
            <person name="Kim J.S."/>
            <person name="Ahn B.O."/>
            <person name="Rhee S.Y."/>
            <person name="Sohng J.K."/>
        </authorList>
    </citation>
    <scope>NUCLEOTIDE SEQUENCE</scope>
    <source>
        <tissue evidence="1">Leaf</tissue>
    </source>
</reference>
<keyword evidence="2" id="KW-1185">Reference proteome</keyword>
<comment type="caution">
    <text evidence="1">The sequence shown here is derived from an EMBL/GenBank/DDBJ whole genome shotgun (WGS) entry which is preliminary data.</text>
</comment>
<name>A0A834W959_9FABA</name>
<gene>
    <name evidence="1" type="ORF">G2W53_034733</name>
</gene>
<dbReference type="Proteomes" id="UP000634136">
    <property type="component" value="Unassembled WGS sequence"/>
</dbReference>
<organism evidence="1 2">
    <name type="scientific">Senna tora</name>
    <dbReference type="NCBI Taxonomy" id="362788"/>
    <lineage>
        <taxon>Eukaryota</taxon>
        <taxon>Viridiplantae</taxon>
        <taxon>Streptophyta</taxon>
        <taxon>Embryophyta</taxon>
        <taxon>Tracheophyta</taxon>
        <taxon>Spermatophyta</taxon>
        <taxon>Magnoliopsida</taxon>
        <taxon>eudicotyledons</taxon>
        <taxon>Gunneridae</taxon>
        <taxon>Pentapetalae</taxon>
        <taxon>rosids</taxon>
        <taxon>fabids</taxon>
        <taxon>Fabales</taxon>
        <taxon>Fabaceae</taxon>
        <taxon>Caesalpinioideae</taxon>
        <taxon>Cassia clade</taxon>
        <taxon>Senna</taxon>
    </lineage>
</organism>
<protein>
    <submittedName>
        <fullName evidence="1">Uncharacterized protein</fullName>
    </submittedName>
</protein>
<sequence>MGLKLKVLAKWQELHYKVISQ</sequence>
<dbReference type="EMBL" id="JAAIUW010000010">
    <property type="protein sequence ID" value="KAF7813757.1"/>
    <property type="molecule type" value="Genomic_DNA"/>
</dbReference>
<evidence type="ECO:0000313" key="2">
    <source>
        <dbReference type="Proteomes" id="UP000634136"/>
    </source>
</evidence>
<accession>A0A834W959</accession>